<protein>
    <submittedName>
        <fullName evidence="1">Uncharacterized protein</fullName>
    </submittedName>
</protein>
<keyword evidence="2" id="KW-1185">Reference proteome</keyword>
<dbReference type="AlphaFoldDB" id="A0A392SB67"/>
<proteinExistence type="predicted"/>
<dbReference type="EMBL" id="LXQA010352729">
    <property type="protein sequence ID" value="MCI46098.1"/>
    <property type="molecule type" value="Genomic_DNA"/>
</dbReference>
<evidence type="ECO:0000313" key="1">
    <source>
        <dbReference type="EMBL" id="MCI46098.1"/>
    </source>
</evidence>
<organism evidence="1 2">
    <name type="scientific">Trifolium medium</name>
    <dbReference type="NCBI Taxonomy" id="97028"/>
    <lineage>
        <taxon>Eukaryota</taxon>
        <taxon>Viridiplantae</taxon>
        <taxon>Streptophyta</taxon>
        <taxon>Embryophyta</taxon>
        <taxon>Tracheophyta</taxon>
        <taxon>Spermatophyta</taxon>
        <taxon>Magnoliopsida</taxon>
        <taxon>eudicotyledons</taxon>
        <taxon>Gunneridae</taxon>
        <taxon>Pentapetalae</taxon>
        <taxon>rosids</taxon>
        <taxon>fabids</taxon>
        <taxon>Fabales</taxon>
        <taxon>Fabaceae</taxon>
        <taxon>Papilionoideae</taxon>
        <taxon>50 kb inversion clade</taxon>
        <taxon>NPAAA clade</taxon>
        <taxon>Hologalegina</taxon>
        <taxon>IRL clade</taxon>
        <taxon>Trifolieae</taxon>
        <taxon>Trifolium</taxon>
    </lineage>
</organism>
<evidence type="ECO:0000313" key="2">
    <source>
        <dbReference type="Proteomes" id="UP000265520"/>
    </source>
</evidence>
<reference evidence="1 2" key="1">
    <citation type="journal article" date="2018" name="Front. Plant Sci.">
        <title>Red Clover (Trifolium pratense) and Zigzag Clover (T. medium) - A Picture of Genomic Similarities and Differences.</title>
        <authorList>
            <person name="Dluhosova J."/>
            <person name="Istvanek J."/>
            <person name="Nedelnik J."/>
            <person name="Repkova J."/>
        </authorList>
    </citation>
    <scope>NUCLEOTIDE SEQUENCE [LARGE SCALE GENOMIC DNA]</scope>
    <source>
        <strain evidence="2">cv. 10/8</strain>
        <tissue evidence="1">Leaf</tissue>
    </source>
</reference>
<comment type="caution">
    <text evidence="1">The sequence shown here is derived from an EMBL/GenBank/DDBJ whole genome shotgun (WGS) entry which is preliminary data.</text>
</comment>
<sequence>GKVTMMKKKLVIQGRKNSKFLPWVSGFCASHKDSLRVARVSGEGRNNFCQLRVAQVYWRVALVSC</sequence>
<feature type="non-terminal residue" evidence="1">
    <location>
        <position position="1"/>
    </location>
</feature>
<accession>A0A392SB67</accession>
<name>A0A392SB67_9FABA</name>
<dbReference type="Proteomes" id="UP000265520">
    <property type="component" value="Unassembled WGS sequence"/>
</dbReference>